<dbReference type="Gene3D" id="1.20.5.690">
    <property type="entry name" value="Importin-alpha, importin-beta-binding domain"/>
    <property type="match status" value="1"/>
</dbReference>
<dbReference type="SUPFAM" id="SSF48371">
    <property type="entry name" value="ARM repeat"/>
    <property type="match status" value="1"/>
</dbReference>
<evidence type="ECO:0000256" key="2">
    <source>
        <dbReference type="ARBA" id="ARBA00022927"/>
    </source>
</evidence>
<keyword evidence="2" id="KW-0653">Protein transport</keyword>
<dbReference type="InterPro" id="IPR002652">
    <property type="entry name" value="Importin-a_IBB"/>
</dbReference>
<dbReference type="Pfam" id="PF01749">
    <property type="entry name" value="IBB"/>
    <property type="match status" value="1"/>
</dbReference>
<dbReference type="PANTHER" id="PTHR23316">
    <property type="entry name" value="IMPORTIN ALPHA"/>
    <property type="match status" value="1"/>
</dbReference>
<keyword evidence="6" id="KW-1185">Reference proteome</keyword>
<evidence type="ECO:0000256" key="1">
    <source>
        <dbReference type="ARBA" id="ARBA00022448"/>
    </source>
</evidence>
<organism evidence="5 6">
    <name type="scientific">Datura stramonium</name>
    <name type="common">Jimsonweed</name>
    <name type="synonym">Common thornapple</name>
    <dbReference type="NCBI Taxonomy" id="4076"/>
    <lineage>
        <taxon>Eukaryota</taxon>
        <taxon>Viridiplantae</taxon>
        <taxon>Streptophyta</taxon>
        <taxon>Embryophyta</taxon>
        <taxon>Tracheophyta</taxon>
        <taxon>Spermatophyta</taxon>
        <taxon>Magnoliopsida</taxon>
        <taxon>eudicotyledons</taxon>
        <taxon>Gunneridae</taxon>
        <taxon>Pentapetalae</taxon>
        <taxon>asterids</taxon>
        <taxon>lamiids</taxon>
        <taxon>Solanales</taxon>
        <taxon>Solanaceae</taxon>
        <taxon>Solanoideae</taxon>
        <taxon>Datureae</taxon>
        <taxon>Datura</taxon>
    </lineage>
</organism>
<protein>
    <recommendedName>
        <fullName evidence="4">IBB domain-containing protein</fullName>
    </recommendedName>
</protein>
<proteinExistence type="predicted"/>
<dbReference type="InterPro" id="IPR036975">
    <property type="entry name" value="Importin-a_IBB_sf"/>
</dbReference>
<gene>
    <name evidence="5" type="ORF">HAX54_010693</name>
</gene>
<dbReference type="EMBL" id="JACEIK010001596">
    <property type="protein sequence ID" value="MCD7470675.1"/>
    <property type="molecule type" value="Genomic_DNA"/>
</dbReference>
<sequence>MLTVETDVVFTSNPEILSSSFFGGEYSDSGRTQGTEVRRNFGSKVAVDAEEGRRRREDNMVEIRKNKREENLQKKRREGLQANQQFTVPVQTSVEKKRQMETSHQFPFAVLTYPNWRIYQQWLSCLDGRWQIYSLKLLPVSKLPIERAPIEEVIQAGVVPRFVQFLMRDDFPQLPGIYRDWDFLPLKFPTELKSSLSALPFYFNDFSLRQHGLSQILLRDI</sequence>
<evidence type="ECO:0000256" key="3">
    <source>
        <dbReference type="PROSITE-ProRule" id="PRU00561"/>
    </source>
</evidence>
<accession>A0ABS8TGN9</accession>
<comment type="caution">
    <text evidence="5">The sequence shown here is derived from an EMBL/GenBank/DDBJ whole genome shotgun (WGS) entry which is preliminary data.</text>
</comment>
<dbReference type="InterPro" id="IPR016024">
    <property type="entry name" value="ARM-type_fold"/>
</dbReference>
<evidence type="ECO:0000313" key="5">
    <source>
        <dbReference type="EMBL" id="MCD7470675.1"/>
    </source>
</evidence>
<keyword evidence="1 3" id="KW-0813">Transport</keyword>
<dbReference type="PROSITE" id="PS51214">
    <property type="entry name" value="IBB"/>
    <property type="match status" value="1"/>
</dbReference>
<evidence type="ECO:0000259" key="4">
    <source>
        <dbReference type="PROSITE" id="PS51214"/>
    </source>
</evidence>
<evidence type="ECO:0000313" key="6">
    <source>
        <dbReference type="Proteomes" id="UP000823775"/>
    </source>
</evidence>
<name>A0ABS8TGN9_DATST</name>
<reference evidence="5 6" key="1">
    <citation type="journal article" date="2021" name="BMC Genomics">
        <title>Datura genome reveals duplications of psychoactive alkaloid biosynthetic genes and high mutation rate following tissue culture.</title>
        <authorList>
            <person name="Rajewski A."/>
            <person name="Carter-House D."/>
            <person name="Stajich J."/>
            <person name="Litt A."/>
        </authorList>
    </citation>
    <scope>NUCLEOTIDE SEQUENCE [LARGE SCALE GENOMIC DNA]</scope>
    <source>
        <strain evidence="5">AR-01</strain>
    </source>
</reference>
<dbReference type="Proteomes" id="UP000823775">
    <property type="component" value="Unassembled WGS sequence"/>
</dbReference>
<feature type="domain" description="IBB" evidence="4">
    <location>
        <begin position="21"/>
        <end position="85"/>
    </location>
</feature>